<name>A0ACD3A764_9AGAR</name>
<keyword evidence="2" id="KW-1185">Reference proteome</keyword>
<proteinExistence type="predicted"/>
<reference evidence="1 2" key="1">
    <citation type="journal article" date="2019" name="Nat. Ecol. Evol.">
        <title>Megaphylogeny resolves global patterns of mushroom evolution.</title>
        <authorList>
            <person name="Varga T."/>
            <person name="Krizsan K."/>
            <person name="Foldi C."/>
            <person name="Dima B."/>
            <person name="Sanchez-Garcia M."/>
            <person name="Sanchez-Ramirez S."/>
            <person name="Szollosi G.J."/>
            <person name="Szarkandi J.G."/>
            <person name="Papp V."/>
            <person name="Albert L."/>
            <person name="Andreopoulos W."/>
            <person name="Angelini C."/>
            <person name="Antonin V."/>
            <person name="Barry K.W."/>
            <person name="Bougher N.L."/>
            <person name="Buchanan P."/>
            <person name="Buyck B."/>
            <person name="Bense V."/>
            <person name="Catcheside P."/>
            <person name="Chovatia M."/>
            <person name="Cooper J."/>
            <person name="Damon W."/>
            <person name="Desjardin D."/>
            <person name="Finy P."/>
            <person name="Geml J."/>
            <person name="Haridas S."/>
            <person name="Hughes K."/>
            <person name="Justo A."/>
            <person name="Karasinski D."/>
            <person name="Kautmanova I."/>
            <person name="Kiss B."/>
            <person name="Kocsube S."/>
            <person name="Kotiranta H."/>
            <person name="LaButti K.M."/>
            <person name="Lechner B.E."/>
            <person name="Liimatainen K."/>
            <person name="Lipzen A."/>
            <person name="Lukacs Z."/>
            <person name="Mihaltcheva S."/>
            <person name="Morgado L.N."/>
            <person name="Niskanen T."/>
            <person name="Noordeloos M.E."/>
            <person name="Ohm R.A."/>
            <person name="Ortiz-Santana B."/>
            <person name="Ovrebo C."/>
            <person name="Racz N."/>
            <person name="Riley R."/>
            <person name="Savchenko A."/>
            <person name="Shiryaev A."/>
            <person name="Soop K."/>
            <person name="Spirin V."/>
            <person name="Szebenyi C."/>
            <person name="Tomsovsky M."/>
            <person name="Tulloss R.E."/>
            <person name="Uehling J."/>
            <person name="Grigoriev I.V."/>
            <person name="Vagvolgyi C."/>
            <person name="Papp T."/>
            <person name="Martin F.M."/>
            <person name="Miettinen O."/>
            <person name="Hibbett D.S."/>
            <person name="Nagy L.G."/>
        </authorList>
    </citation>
    <scope>NUCLEOTIDE SEQUENCE [LARGE SCALE GENOMIC DNA]</scope>
    <source>
        <strain evidence="1 2">NL-1719</strain>
    </source>
</reference>
<sequence length="468" mass="52624">MALYSQPQQLNVPKQTSHPVDFVIVGAGLTGLSCAIALRRVGHRVQVLDRSPTLHMTAGGARVPPNMSKILYHWGLEEEVRKISFKSRAIHLLLCESGEHLGKHHWDEEMLKEARGDFVAVYQRDLRKLLYDTAIAKGANVRLNTPVKSVDPDSRTVTLMSGEVIRADIIVGADGVNGVTRPLLTDEPHGQRGALNMYCTTIPKEKILEDDDLKFFYTQKPAAMYSWWGDGRIVLTYPIAKTHDIGMYVYGPWDGQESTWDKTVSARGMHEILSNCEIRLRKLGRLAEPPTCVNSREYADLEEWVHESGRLVLIGEAAHPLPAGAIHMGAMGVEDGAVLAKLFSHLRTDDQIGSFLWAFQDLRQPRCAAVSKKETGDIHFMTFPPGEMQQYRDNAMRAKRDAGIDALASTNEHEESPEWEEIKEMFAYDAEDEADNWWVEWGLLRERARGVDTGFHMDEIVVAHEVSN</sequence>
<dbReference type="EMBL" id="ML208637">
    <property type="protein sequence ID" value="TFK61683.1"/>
    <property type="molecule type" value="Genomic_DNA"/>
</dbReference>
<accession>A0ACD3A764</accession>
<evidence type="ECO:0000313" key="2">
    <source>
        <dbReference type="Proteomes" id="UP000308600"/>
    </source>
</evidence>
<evidence type="ECO:0000313" key="1">
    <source>
        <dbReference type="EMBL" id="TFK61683.1"/>
    </source>
</evidence>
<organism evidence="1 2">
    <name type="scientific">Pluteus cervinus</name>
    <dbReference type="NCBI Taxonomy" id="181527"/>
    <lineage>
        <taxon>Eukaryota</taxon>
        <taxon>Fungi</taxon>
        <taxon>Dikarya</taxon>
        <taxon>Basidiomycota</taxon>
        <taxon>Agaricomycotina</taxon>
        <taxon>Agaricomycetes</taxon>
        <taxon>Agaricomycetidae</taxon>
        <taxon>Agaricales</taxon>
        <taxon>Pluteineae</taxon>
        <taxon>Pluteaceae</taxon>
        <taxon>Pluteus</taxon>
    </lineage>
</organism>
<dbReference type="Proteomes" id="UP000308600">
    <property type="component" value="Unassembled WGS sequence"/>
</dbReference>
<gene>
    <name evidence="1" type="ORF">BDN72DRAFT_777957</name>
</gene>
<protein>
    <submittedName>
        <fullName evidence="1">FAD/NAD(P)-binding domain-containing protein</fullName>
    </submittedName>
</protein>